<dbReference type="EMBL" id="JAGJCB010000011">
    <property type="protein sequence ID" value="MBP0904557.1"/>
    <property type="molecule type" value="Genomic_DNA"/>
</dbReference>
<evidence type="ECO:0000313" key="5">
    <source>
        <dbReference type="Proteomes" id="UP000670776"/>
    </source>
</evidence>
<name>A0ABS4BX04_9FLAO</name>
<dbReference type="InterPro" id="IPR016181">
    <property type="entry name" value="Acyl_CoA_acyltransferase"/>
</dbReference>
<dbReference type="Gene3D" id="3.40.630.30">
    <property type="match status" value="1"/>
</dbReference>
<sequence length="160" mass="18589">MIRPVTIEDAQQLVDIYNYYVINSIVTLDLVPFSKGDFEVKIEEISTKFPFIVYEVDNEIVGYAYANTFRTKPAYKNTVELTVYIKHSQLGKQLGKKLYSELLLLLKNKNFHVVIGGLTLPNDASVKLHENFGFEKVAHFKEVGYKFEKWHDVGFWQLTF</sequence>
<dbReference type="Pfam" id="PF13420">
    <property type="entry name" value="Acetyltransf_4"/>
    <property type="match status" value="1"/>
</dbReference>
<reference evidence="4 5" key="1">
    <citation type="submission" date="2021-04" db="EMBL/GenBank/DDBJ databases">
        <title>Mariniflexile gromovii gen. nov., sp. nov., a gliding bacterium isolated from the sea urchin Strongylocentrotus intermedius.</title>
        <authorList>
            <person name="Ko S."/>
            <person name="Le V."/>
            <person name="Ahn C.-Y."/>
            <person name="Oh H.-M."/>
        </authorList>
    </citation>
    <scope>NUCLEOTIDE SEQUENCE [LARGE SCALE GENOMIC DNA]</scope>
    <source>
        <strain evidence="4 5">KCTC 12570</strain>
    </source>
</reference>
<dbReference type="RefSeq" id="WP_209655450.1">
    <property type="nucleotide sequence ID" value="NZ_JAGJCB010000011.1"/>
</dbReference>
<dbReference type="PROSITE" id="PS51186">
    <property type="entry name" value="GNAT"/>
    <property type="match status" value="1"/>
</dbReference>
<feature type="domain" description="N-acetyltransferase" evidence="3">
    <location>
        <begin position="1"/>
        <end position="154"/>
    </location>
</feature>
<dbReference type="Proteomes" id="UP000670776">
    <property type="component" value="Unassembled WGS sequence"/>
</dbReference>
<dbReference type="InterPro" id="IPR000182">
    <property type="entry name" value="GNAT_dom"/>
</dbReference>
<keyword evidence="1" id="KW-0808">Transferase</keyword>
<dbReference type="SUPFAM" id="SSF55729">
    <property type="entry name" value="Acyl-CoA N-acyltransferases (Nat)"/>
    <property type="match status" value="1"/>
</dbReference>
<evidence type="ECO:0000256" key="2">
    <source>
        <dbReference type="ARBA" id="ARBA00023315"/>
    </source>
</evidence>
<dbReference type="PANTHER" id="PTHR43072">
    <property type="entry name" value="N-ACETYLTRANSFERASE"/>
    <property type="match status" value="1"/>
</dbReference>
<organism evidence="4 5">
    <name type="scientific">Mariniflexile gromovii</name>
    <dbReference type="NCBI Taxonomy" id="362523"/>
    <lineage>
        <taxon>Bacteria</taxon>
        <taxon>Pseudomonadati</taxon>
        <taxon>Bacteroidota</taxon>
        <taxon>Flavobacteriia</taxon>
        <taxon>Flavobacteriales</taxon>
        <taxon>Flavobacteriaceae</taxon>
        <taxon>Mariniflexile</taxon>
    </lineage>
</organism>
<comment type="caution">
    <text evidence="4">The sequence shown here is derived from an EMBL/GenBank/DDBJ whole genome shotgun (WGS) entry which is preliminary data.</text>
</comment>
<gene>
    <name evidence="4" type="ORF">J8H85_12020</name>
</gene>
<keyword evidence="5" id="KW-1185">Reference proteome</keyword>
<keyword evidence="2" id="KW-0012">Acyltransferase</keyword>
<evidence type="ECO:0000256" key="1">
    <source>
        <dbReference type="ARBA" id="ARBA00022679"/>
    </source>
</evidence>
<evidence type="ECO:0000259" key="3">
    <source>
        <dbReference type="PROSITE" id="PS51186"/>
    </source>
</evidence>
<dbReference type="PANTHER" id="PTHR43072:SF23">
    <property type="entry name" value="UPF0039 PROTEIN C11D3.02C"/>
    <property type="match status" value="1"/>
</dbReference>
<proteinExistence type="predicted"/>
<protein>
    <submittedName>
        <fullName evidence="4">N-acetyltransferase</fullName>
    </submittedName>
</protein>
<evidence type="ECO:0000313" key="4">
    <source>
        <dbReference type="EMBL" id="MBP0904557.1"/>
    </source>
</evidence>
<accession>A0ABS4BX04</accession>